<protein>
    <recommendedName>
        <fullName evidence="1">CHAT domain-containing protein</fullName>
    </recommendedName>
</protein>
<keyword evidence="3" id="KW-1185">Reference proteome</keyword>
<reference evidence="2" key="1">
    <citation type="journal article" date="2014" name="Int. J. Syst. Evol. Microbiol.">
        <title>Complete genome sequence of Corynebacterium casei LMG S-19264T (=DSM 44701T), isolated from a smear-ripened cheese.</title>
        <authorList>
            <consortium name="US DOE Joint Genome Institute (JGI-PGF)"/>
            <person name="Walter F."/>
            <person name="Albersmeier A."/>
            <person name="Kalinowski J."/>
            <person name="Ruckert C."/>
        </authorList>
    </citation>
    <scope>NUCLEOTIDE SEQUENCE</scope>
    <source>
        <strain evidence="2">JCM 3276</strain>
    </source>
</reference>
<dbReference type="EMBL" id="BMRB01000007">
    <property type="protein sequence ID" value="GGS54829.1"/>
    <property type="molecule type" value="Genomic_DNA"/>
</dbReference>
<dbReference type="RefSeq" id="WP_189213734.1">
    <property type="nucleotide sequence ID" value="NZ_BMRB01000007.1"/>
</dbReference>
<organism evidence="2 3">
    <name type="scientific">Actinokineospora fastidiosa</name>
    <dbReference type="NCBI Taxonomy" id="1816"/>
    <lineage>
        <taxon>Bacteria</taxon>
        <taxon>Bacillati</taxon>
        <taxon>Actinomycetota</taxon>
        <taxon>Actinomycetes</taxon>
        <taxon>Pseudonocardiales</taxon>
        <taxon>Pseudonocardiaceae</taxon>
        <taxon>Actinokineospora</taxon>
    </lineage>
</organism>
<proteinExistence type="predicted"/>
<comment type="caution">
    <text evidence="2">The sequence shown here is derived from an EMBL/GenBank/DDBJ whole genome shotgun (WGS) entry which is preliminary data.</text>
</comment>
<evidence type="ECO:0000313" key="3">
    <source>
        <dbReference type="Proteomes" id="UP000660680"/>
    </source>
</evidence>
<dbReference type="InterPro" id="IPR024983">
    <property type="entry name" value="CHAT_dom"/>
</dbReference>
<evidence type="ECO:0000259" key="1">
    <source>
        <dbReference type="Pfam" id="PF12770"/>
    </source>
</evidence>
<reference evidence="2" key="2">
    <citation type="submission" date="2020-09" db="EMBL/GenBank/DDBJ databases">
        <authorList>
            <person name="Sun Q."/>
            <person name="Ohkuma M."/>
        </authorList>
    </citation>
    <scope>NUCLEOTIDE SEQUENCE</scope>
    <source>
        <strain evidence="2">JCM 3276</strain>
    </source>
</reference>
<evidence type="ECO:0000313" key="2">
    <source>
        <dbReference type="EMBL" id="GGS54829.1"/>
    </source>
</evidence>
<gene>
    <name evidence="2" type="ORF">GCM10010171_57470</name>
</gene>
<dbReference type="Proteomes" id="UP000660680">
    <property type="component" value="Unassembled WGS sequence"/>
</dbReference>
<feature type="domain" description="CHAT" evidence="1">
    <location>
        <begin position="32"/>
        <end position="191"/>
    </location>
</feature>
<dbReference type="Pfam" id="PF12770">
    <property type="entry name" value="CHAT"/>
    <property type="match status" value="1"/>
</dbReference>
<name>A0A918LIM7_9PSEU</name>
<accession>A0A918LIM7</accession>
<dbReference type="AlphaFoldDB" id="A0A918LIM7"/>
<sequence>MRAERDMYVFQGTVENFRVDNRANGERSSAEADPLRVFFVGASPFDIDLDRIRADREFRAIERVARPGRLVVANRPAAGVDDLSDLLRERHDVLHLSCHMRGAEFLFEDAEGETHAVAADAVAQRLRTYRDHGGLGLDGIVLSCCGSAEVAELFAGLAATVVAWRGDLDDDCAIAFAGCFYRALISEPRPALGSAARIASVEAGGLDRHCREIGNQLVVLGV</sequence>